<protein>
    <submittedName>
        <fullName evidence="1">N-formylglutamate amidohydrolase</fullName>
    </submittedName>
</protein>
<dbReference type="Pfam" id="PF05013">
    <property type="entry name" value="FGase"/>
    <property type="match status" value="1"/>
</dbReference>
<comment type="caution">
    <text evidence="1">The sequence shown here is derived from an EMBL/GenBank/DDBJ whole genome shotgun (WGS) entry which is preliminary data.</text>
</comment>
<reference evidence="2" key="1">
    <citation type="journal article" date="2019" name="Int. J. Syst. Evol. Microbiol.">
        <title>The Global Catalogue of Microorganisms (GCM) 10K type strain sequencing project: providing services to taxonomists for standard genome sequencing and annotation.</title>
        <authorList>
            <consortium name="The Broad Institute Genomics Platform"/>
            <consortium name="The Broad Institute Genome Sequencing Center for Infectious Disease"/>
            <person name="Wu L."/>
            <person name="Ma J."/>
        </authorList>
    </citation>
    <scope>NUCLEOTIDE SEQUENCE [LARGE SCALE GENOMIC DNA]</scope>
    <source>
        <strain evidence="2">CGMCC 4.1782</strain>
    </source>
</reference>
<gene>
    <name evidence="1" type="ORF">ACFSKP_01270</name>
</gene>
<dbReference type="SUPFAM" id="SSF53187">
    <property type="entry name" value="Zn-dependent exopeptidases"/>
    <property type="match status" value="1"/>
</dbReference>
<dbReference type="InterPro" id="IPR007709">
    <property type="entry name" value="N-FG_amidohydro"/>
</dbReference>
<evidence type="ECO:0000313" key="2">
    <source>
        <dbReference type="Proteomes" id="UP001597374"/>
    </source>
</evidence>
<dbReference type="Proteomes" id="UP001597374">
    <property type="component" value="Unassembled WGS sequence"/>
</dbReference>
<name>A0ABW5CTM0_9BACT</name>
<dbReference type="Gene3D" id="3.40.630.40">
    <property type="entry name" value="Zn-dependent exopeptidases"/>
    <property type="match status" value="1"/>
</dbReference>
<evidence type="ECO:0000313" key="1">
    <source>
        <dbReference type="EMBL" id="MFD2244863.1"/>
    </source>
</evidence>
<keyword evidence="2" id="KW-1185">Reference proteome</keyword>
<proteinExistence type="predicted"/>
<organism evidence="1 2">
    <name type="scientific">Pontibacter ruber</name>
    <dbReference type="NCBI Taxonomy" id="1343895"/>
    <lineage>
        <taxon>Bacteria</taxon>
        <taxon>Pseudomonadati</taxon>
        <taxon>Bacteroidota</taxon>
        <taxon>Cytophagia</taxon>
        <taxon>Cytophagales</taxon>
        <taxon>Hymenobacteraceae</taxon>
        <taxon>Pontibacter</taxon>
    </lineage>
</organism>
<dbReference type="RefSeq" id="WP_250429763.1">
    <property type="nucleotide sequence ID" value="NZ_JALPRR010000002.1"/>
</dbReference>
<sequence length="232" mass="26778">MLKLLITCEHGGNQVPPEYASLFDGQEEVLASHQGYDIGALDLFHTLKELADVSFYAETSRLLVELNRSQRHPKLFSAITKALPETEKKKILKVHYHPYRERVEHMIQDLVSAGRQVLHIAVHSFTPVLDGQERQADIGLLYDPKRSLEQNFCKTWKDKLLQQRDKLLVRFNYPYLGISDGFPTYLRRKFDAGSYAGIELEVNQKYPAGNNEGWQQLKHTLKESLREAVEKQ</sequence>
<dbReference type="EMBL" id="JBHUIM010000001">
    <property type="protein sequence ID" value="MFD2244863.1"/>
    <property type="molecule type" value="Genomic_DNA"/>
</dbReference>
<accession>A0ABW5CTM0</accession>